<keyword evidence="5" id="KW-0479">Metal-binding</keyword>
<comment type="caution">
    <text evidence="12">The sequence shown here is derived from an EMBL/GenBank/DDBJ whole genome shotgun (WGS) entry which is preliminary data.</text>
</comment>
<evidence type="ECO:0000259" key="9">
    <source>
        <dbReference type="PROSITE" id="PS50280"/>
    </source>
</evidence>
<reference evidence="12 13" key="1">
    <citation type="journal article" date="2021" name="Hortic Res">
        <title>The domestication of Cucurbita argyrosperma as revealed by the genome of its wild relative.</title>
        <authorList>
            <person name="Barrera-Redondo J."/>
            <person name="Sanchez-de la Vega G."/>
            <person name="Aguirre-Liguori J.A."/>
            <person name="Castellanos-Morales G."/>
            <person name="Gutierrez-Guerrero Y.T."/>
            <person name="Aguirre-Dugua X."/>
            <person name="Aguirre-Planter E."/>
            <person name="Tenaillon M.I."/>
            <person name="Lira-Saade R."/>
            <person name="Eguiarte L.E."/>
        </authorList>
    </citation>
    <scope>NUCLEOTIDE SEQUENCE [LARGE SCALE GENOMIC DNA]</scope>
    <source>
        <strain evidence="12">JBR-2021</strain>
    </source>
</reference>
<evidence type="ECO:0000256" key="5">
    <source>
        <dbReference type="ARBA" id="ARBA00022723"/>
    </source>
</evidence>
<feature type="non-terminal residue" evidence="12">
    <location>
        <position position="1"/>
    </location>
</feature>
<feature type="region of interest" description="Disordered" evidence="8">
    <location>
        <begin position="250"/>
        <end position="278"/>
    </location>
</feature>
<dbReference type="Pfam" id="PF00856">
    <property type="entry name" value="SET"/>
    <property type="match status" value="1"/>
</dbReference>
<evidence type="ECO:0000313" key="13">
    <source>
        <dbReference type="Proteomes" id="UP000685013"/>
    </source>
</evidence>
<protein>
    <submittedName>
        <fullName evidence="12">Histone-lysine N-methyltransferase SUVR4</fullName>
    </submittedName>
</protein>
<dbReference type="CDD" id="cd23509">
    <property type="entry name" value="Gnk2-like"/>
    <property type="match status" value="1"/>
</dbReference>
<dbReference type="InterPro" id="IPR007728">
    <property type="entry name" value="Pre-SET_dom"/>
</dbReference>
<dbReference type="InterPro" id="IPR001214">
    <property type="entry name" value="SET_dom"/>
</dbReference>
<evidence type="ECO:0000256" key="6">
    <source>
        <dbReference type="ARBA" id="ARBA00022833"/>
    </source>
</evidence>
<dbReference type="PROSITE" id="PS50867">
    <property type="entry name" value="PRE_SET"/>
    <property type="match status" value="1"/>
</dbReference>
<dbReference type="InterPro" id="IPR002902">
    <property type="entry name" value="GNK2"/>
</dbReference>
<keyword evidence="4" id="KW-0808">Transferase</keyword>
<dbReference type="CDD" id="cd10538">
    <property type="entry name" value="SET_SETDB-like"/>
    <property type="match status" value="1"/>
</dbReference>
<feature type="domain" description="SET" evidence="9">
    <location>
        <begin position="563"/>
        <end position="697"/>
    </location>
</feature>
<evidence type="ECO:0000256" key="1">
    <source>
        <dbReference type="ARBA" id="ARBA00004123"/>
    </source>
</evidence>
<dbReference type="SMART" id="SM00468">
    <property type="entry name" value="PreSET"/>
    <property type="match status" value="1"/>
</dbReference>
<dbReference type="Pfam" id="PF10440">
    <property type="entry name" value="WIYLD"/>
    <property type="match status" value="1"/>
</dbReference>
<dbReference type="GO" id="GO:0042054">
    <property type="term" value="F:histone methyltransferase activity"/>
    <property type="evidence" value="ECO:0007669"/>
    <property type="project" value="InterPro"/>
</dbReference>
<dbReference type="InterPro" id="IPR025776">
    <property type="entry name" value="SUVR4/1/2"/>
</dbReference>
<sequence length="731" mass="82270">MRYETDGEVEEEVKNWELVHKECGEIKGYAYDEGTGARNGALWAVEEGIVRSGNGFWEARNEGVRAVAQCERALFGCDCAECVGRAAEVAQEDCSGALSADVYLNGCYLSYATYAYPSGRNVNKCIVVFLVFVSMSIKDRFAAFSCGYDDDDEVEESCVLNSAIVEMSLQILIVETGFLEFHQYLGVPMSSKEKIVKALSATRSIGIPDDQVKPILRDLLKTYDGNWKLIEEDNYRTLVDAYFEHKENEELEGKRGGLLHDQNSPISLKRPREGEQQNQALPTIGSSSHKSVVREDKMSEVNAGQETTKSIQHGIVIRPSENLSSVKPISAIHPDKNAFTNGNMECNSYQICSSSSQCARPLSTAPFQDQCSSYISKCSTSSEHVGPITRDQHNKRNKSHSLYNMYDLTKGAEKVKISWVNELGNESIPKFNYIPNNIIFQNANVSISMARISEDECCSSCSGDCLLSSYPCACARETGGDFAYTQEGLLKEEFLNQCMSMGCEPKKEHLFYCEDCPIERLKNDWKPERCKGHLLRKFIKECWSKCGCDMQCGNRVVQRGISCKLQVFFTREGKGWGLRTLNNLPKGSFVCEYVGEVLTNTELYDRNMQRTGNERHTYPVTLDADWGSEGVLEDDELLCLDATYYGNVARFINHRCSDANLIDIPVEVETPDHHYYHLAFFTSREVKALEELTWDYAIDFDDEDHPVKAFECCCGSGFCRDSKKKHKEALS</sequence>
<dbReference type="InterPro" id="IPR018848">
    <property type="entry name" value="WIYLD_domain"/>
</dbReference>
<organism evidence="12 13">
    <name type="scientific">Cucurbita argyrosperma subsp. sororia</name>
    <dbReference type="NCBI Taxonomy" id="37648"/>
    <lineage>
        <taxon>Eukaryota</taxon>
        <taxon>Viridiplantae</taxon>
        <taxon>Streptophyta</taxon>
        <taxon>Embryophyta</taxon>
        <taxon>Tracheophyta</taxon>
        <taxon>Spermatophyta</taxon>
        <taxon>Magnoliopsida</taxon>
        <taxon>eudicotyledons</taxon>
        <taxon>Gunneridae</taxon>
        <taxon>Pentapetalae</taxon>
        <taxon>rosids</taxon>
        <taxon>fabids</taxon>
        <taxon>Cucurbitales</taxon>
        <taxon>Cucurbitaceae</taxon>
        <taxon>Cucurbiteae</taxon>
        <taxon>Cucurbita</taxon>
    </lineage>
</organism>
<dbReference type="GO" id="GO:0008270">
    <property type="term" value="F:zinc ion binding"/>
    <property type="evidence" value="ECO:0007669"/>
    <property type="project" value="InterPro"/>
</dbReference>
<dbReference type="PANTHER" id="PTHR46450">
    <property type="entry name" value="INACTIVE HISTONE-LYSINE N-METHYLTRANSFERASE SUVR1-RELATED"/>
    <property type="match status" value="1"/>
</dbReference>
<dbReference type="PANTHER" id="PTHR46450:SF24">
    <property type="entry name" value="HISTONE-LYSINE N-METHYLTRANSFERASE SUVR4"/>
    <property type="match status" value="1"/>
</dbReference>
<keyword evidence="7" id="KW-0539">Nucleus</keyword>
<evidence type="ECO:0000259" key="10">
    <source>
        <dbReference type="PROSITE" id="PS50867"/>
    </source>
</evidence>
<dbReference type="PROSITE" id="PS50280">
    <property type="entry name" value="SET"/>
    <property type="match status" value="1"/>
</dbReference>
<dbReference type="PROSITE" id="PS51473">
    <property type="entry name" value="GNK2"/>
    <property type="match status" value="1"/>
</dbReference>
<evidence type="ECO:0000256" key="4">
    <source>
        <dbReference type="ARBA" id="ARBA00022679"/>
    </source>
</evidence>
<dbReference type="SMART" id="SM00317">
    <property type="entry name" value="SET"/>
    <property type="match status" value="1"/>
</dbReference>
<evidence type="ECO:0000259" key="11">
    <source>
        <dbReference type="PROSITE" id="PS51473"/>
    </source>
</evidence>
<gene>
    <name evidence="12" type="primary">SUVR4</name>
    <name evidence="12" type="ORF">SDJN03_18897</name>
</gene>
<keyword evidence="3" id="KW-0158">Chromosome</keyword>
<evidence type="ECO:0000256" key="8">
    <source>
        <dbReference type="SAM" id="MobiDB-lite"/>
    </source>
</evidence>
<evidence type="ECO:0000256" key="7">
    <source>
        <dbReference type="ARBA" id="ARBA00023242"/>
    </source>
</evidence>
<dbReference type="Pfam" id="PF01657">
    <property type="entry name" value="Stress-antifung"/>
    <property type="match status" value="1"/>
</dbReference>
<proteinExistence type="predicted"/>
<accession>A0AAV6MRM1</accession>
<dbReference type="Proteomes" id="UP000685013">
    <property type="component" value="Chromosome 12"/>
</dbReference>
<feature type="domain" description="Gnk2-homologous" evidence="11">
    <location>
        <begin position="16"/>
        <end position="116"/>
    </location>
</feature>
<evidence type="ECO:0000256" key="2">
    <source>
        <dbReference type="ARBA" id="ARBA00004286"/>
    </source>
</evidence>
<dbReference type="PROSITE" id="PS51580">
    <property type="entry name" value="SAM_MT43_3"/>
    <property type="match status" value="1"/>
</dbReference>
<dbReference type="GO" id="GO:0005694">
    <property type="term" value="C:chromosome"/>
    <property type="evidence" value="ECO:0007669"/>
    <property type="project" value="UniProtKB-SubCell"/>
</dbReference>
<evidence type="ECO:0000313" key="12">
    <source>
        <dbReference type="EMBL" id="KAG6586164.1"/>
    </source>
</evidence>
<keyword evidence="6" id="KW-0862">Zinc</keyword>
<feature type="domain" description="Pre-SET" evidence="10">
    <location>
        <begin position="461"/>
        <end position="560"/>
    </location>
</feature>
<dbReference type="EMBL" id="JAGKQH010000012">
    <property type="protein sequence ID" value="KAG6586164.1"/>
    <property type="molecule type" value="Genomic_DNA"/>
</dbReference>
<comment type="subcellular location">
    <subcellularLocation>
        <location evidence="2">Chromosome</location>
    </subcellularLocation>
    <subcellularLocation>
        <location evidence="1">Nucleus</location>
    </subcellularLocation>
</comment>
<name>A0AAV6MRM1_9ROSI</name>
<dbReference type="FunFam" id="2.170.270.10:FF:000046">
    <property type="entry name" value="SET-domain containing protein lysine methyltransferase family protein"/>
    <property type="match status" value="1"/>
</dbReference>
<evidence type="ECO:0000256" key="3">
    <source>
        <dbReference type="ARBA" id="ARBA00022454"/>
    </source>
</evidence>
<dbReference type="AlphaFoldDB" id="A0AAV6MRM1"/>
<dbReference type="GO" id="GO:0005634">
    <property type="term" value="C:nucleus"/>
    <property type="evidence" value="ECO:0007669"/>
    <property type="project" value="UniProtKB-SubCell"/>
</dbReference>
<keyword evidence="13" id="KW-1185">Reference proteome</keyword>